<evidence type="ECO:0000259" key="8">
    <source>
        <dbReference type="PROSITE" id="PS50198"/>
    </source>
</evidence>
<dbReference type="Pfam" id="PF13145">
    <property type="entry name" value="Rotamase_2"/>
    <property type="match status" value="1"/>
</dbReference>
<dbReference type="SUPFAM" id="SSF54534">
    <property type="entry name" value="FKBP-like"/>
    <property type="match status" value="3"/>
</dbReference>
<organism evidence="9 10">
    <name type="scientific">Melioribacter roseus (strain DSM 23840 / JCM 17771 / VKM B-2668 / P3M-2)</name>
    <dbReference type="NCBI Taxonomy" id="1191523"/>
    <lineage>
        <taxon>Bacteria</taxon>
        <taxon>Pseudomonadati</taxon>
        <taxon>Ignavibacteriota</taxon>
        <taxon>Ignavibacteria</taxon>
        <taxon>Ignavibacteriales</taxon>
        <taxon>Melioribacteraceae</taxon>
        <taxon>Melioribacter</taxon>
    </lineage>
</organism>
<dbReference type="RefSeq" id="WP_014854853.1">
    <property type="nucleotide sequence ID" value="NC_018178.1"/>
</dbReference>
<keyword evidence="5 6" id="KW-0413">Isomerase</keyword>
<dbReference type="GO" id="GO:0003755">
    <property type="term" value="F:peptidyl-prolyl cis-trans isomerase activity"/>
    <property type="evidence" value="ECO:0007669"/>
    <property type="project" value="UniProtKB-KW"/>
</dbReference>
<evidence type="ECO:0000256" key="3">
    <source>
        <dbReference type="ARBA" id="ARBA00022729"/>
    </source>
</evidence>
<dbReference type="Proteomes" id="UP000009011">
    <property type="component" value="Chromosome"/>
</dbReference>
<dbReference type="InterPro" id="IPR046357">
    <property type="entry name" value="PPIase_dom_sf"/>
</dbReference>
<dbReference type="Pfam" id="PF13616">
    <property type="entry name" value="Rotamase_3"/>
    <property type="match status" value="1"/>
</dbReference>
<keyword evidence="3 7" id="KW-0732">Signal</keyword>
<dbReference type="InterPro" id="IPR050245">
    <property type="entry name" value="PrsA_foldase"/>
</dbReference>
<dbReference type="HOGENOM" id="CLU_019451_0_0_10"/>
<dbReference type="PANTHER" id="PTHR47245">
    <property type="entry name" value="PEPTIDYLPROLYL ISOMERASE"/>
    <property type="match status" value="1"/>
</dbReference>
<dbReference type="InterPro" id="IPR023058">
    <property type="entry name" value="PPIase_PpiC_CS"/>
</dbReference>
<evidence type="ECO:0000313" key="9">
    <source>
        <dbReference type="EMBL" id="AFN73416.1"/>
    </source>
</evidence>
<evidence type="ECO:0000256" key="7">
    <source>
        <dbReference type="SAM" id="SignalP"/>
    </source>
</evidence>
<keyword evidence="10" id="KW-1185">Reference proteome</keyword>
<dbReference type="KEGG" id="mro:MROS_0172"/>
<dbReference type="EMBL" id="CP003557">
    <property type="protein sequence ID" value="AFN73416.1"/>
    <property type="molecule type" value="Genomic_DNA"/>
</dbReference>
<feature type="domain" description="PpiC" evidence="8">
    <location>
        <begin position="231"/>
        <end position="333"/>
    </location>
</feature>
<dbReference type="InterPro" id="IPR000297">
    <property type="entry name" value="PPIase_PpiC"/>
</dbReference>
<keyword evidence="4 6" id="KW-0697">Rotamase</keyword>
<dbReference type="Gene3D" id="3.10.50.40">
    <property type="match status" value="3"/>
</dbReference>
<dbReference type="PROSITE" id="PS51257">
    <property type="entry name" value="PROKAR_LIPOPROTEIN"/>
    <property type="match status" value="1"/>
</dbReference>
<sequence>MSSKFVKILSLIFIIIMSACSAQNSKIVVAEFGDNEITLDEFQKAYEKNAALEKDAGDSLDSYKNFLDLYVNYRMKLRDAWVRGYYQDEDLQKELTDYKVNIGAALYYENEIIKPGIERLYDKRKNEFKVAHIMLVPDSGKTVEDIIALGKELIRRINNGEDFAALANAYSKDKFTNNKGGVIGYITAGDIPFPEIEDAIYATAPGSVYPEPVKSNFAYHVLKILEKQPRRYMIRIRHIMASVMDSNEVVDTAASYNKILEVNEKLNNGGDFEELAREYSDDKFSSKRGGDLGFIARGRMVREFEDAAFQLKVGERSPIVKTRFGYHIIEVTDEKPTPPIDEIKEELKNIYQKTRYNYDKSKFIDSLKQKAGFTIVQSTIDKILENVDSMKMGDDYWTCKIHNEFGNMPVFKLNGRDVIVDSLFNFMITKKKITRGKVGETIIDNSIDEYSDELAVRDEVMNYDKVNAQFASLMDEYEKGVYLFKILDEEVWSKVNIDSTMAKNYYEKNKENFKLNDRVQYKQIQVRSDSLANVIYGELVSGADFDSLASKYTRSTIVSELVEVKNDGSLPDKALELGEVGKISEPFKFKGNWVILKLIKHEPARIKTFDEARNEITGILQEKESKRLENEYIERLKKLYHPEYHYDKLAEIVKK</sequence>
<dbReference type="Gene3D" id="1.10.4030.10">
    <property type="entry name" value="Porin chaperone SurA, peptide-binding domain"/>
    <property type="match status" value="1"/>
</dbReference>
<evidence type="ECO:0000256" key="4">
    <source>
        <dbReference type="ARBA" id="ARBA00023110"/>
    </source>
</evidence>
<evidence type="ECO:0000313" key="10">
    <source>
        <dbReference type="Proteomes" id="UP000009011"/>
    </source>
</evidence>
<reference evidence="9 10" key="1">
    <citation type="journal article" date="2013" name="PLoS ONE">
        <title>Genomic analysis of Melioribacter roseus, facultatively anaerobic organotrophic bacterium representing a novel deep lineage within Bacteriodetes/Chlorobi group.</title>
        <authorList>
            <person name="Kadnikov V.V."/>
            <person name="Mardanov A.V."/>
            <person name="Podosokorskaya O.A."/>
            <person name="Gavrilov S.N."/>
            <person name="Kublanov I.V."/>
            <person name="Beletsky A.V."/>
            <person name="Bonch-Osmolovskaya E.A."/>
            <person name="Ravin N.V."/>
        </authorList>
    </citation>
    <scope>NUCLEOTIDE SEQUENCE [LARGE SCALE GENOMIC DNA]</scope>
    <source>
        <strain evidence="10">JCM 17771 / P3M-2</strain>
    </source>
</reference>
<dbReference type="EC" id="5.2.1.8" evidence="2"/>
<evidence type="ECO:0000256" key="2">
    <source>
        <dbReference type="ARBA" id="ARBA00013194"/>
    </source>
</evidence>
<comment type="catalytic activity">
    <reaction evidence="1">
        <text>[protein]-peptidylproline (omega=180) = [protein]-peptidylproline (omega=0)</text>
        <dbReference type="Rhea" id="RHEA:16237"/>
        <dbReference type="Rhea" id="RHEA-COMP:10747"/>
        <dbReference type="Rhea" id="RHEA-COMP:10748"/>
        <dbReference type="ChEBI" id="CHEBI:83833"/>
        <dbReference type="ChEBI" id="CHEBI:83834"/>
        <dbReference type="EC" id="5.2.1.8"/>
    </reaction>
</comment>
<name>I7A0E7_MELRP</name>
<feature type="chain" id="PRO_5007919156" description="peptidylprolyl isomerase" evidence="7">
    <location>
        <begin position="23"/>
        <end position="655"/>
    </location>
</feature>
<evidence type="ECO:0000256" key="1">
    <source>
        <dbReference type="ARBA" id="ARBA00000971"/>
    </source>
</evidence>
<proteinExistence type="predicted"/>
<protein>
    <recommendedName>
        <fullName evidence="2">peptidylprolyl isomerase</fullName>
        <ecNumber evidence="2">5.2.1.8</ecNumber>
    </recommendedName>
</protein>
<dbReference type="PROSITE" id="PS50198">
    <property type="entry name" value="PPIC_PPIASE_2"/>
    <property type="match status" value="2"/>
</dbReference>
<dbReference type="eggNOG" id="COG0760">
    <property type="taxonomic scope" value="Bacteria"/>
</dbReference>
<gene>
    <name evidence="9" type="ordered locus">MROS_0172</name>
</gene>
<evidence type="ECO:0000256" key="5">
    <source>
        <dbReference type="ARBA" id="ARBA00023235"/>
    </source>
</evidence>
<dbReference type="STRING" id="1191523.MROS_0172"/>
<dbReference type="PATRIC" id="fig|1191523.3.peg.178"/>
<feature type="signal peptide" evidence="7">
    <location>
        <begin position="1"/>
        <end position="22"/>
    </location>
</feature>
<evidence type="ECO:0000256" key="6">
    <source>
        <dbReference type="PROSITE-ProRule" id="PRU00278"/>
    </source>
</evidence>
<accession>I7A0E7</accession>
<dbReference type="AlphaFoldDB" id="I7A0E7"/>
<feature type="domain" description="PpiC" evidence="8">
    <location>
        <begin position="125"/>
        <end position="226"/>
    </location>
</feature>
<dbReference type="PROSITE" id="PS01096">
    <property type="entry name" value="PPIC_PPIASE_1"/>
    <property type="match status" value="2"/>
</dbReference>
<dbReference type="PANTHER" id="PTHR47245:SF1">
    <property type="entry name" value="FOLDASE PROTEIN PRSA"/>
    <property type="match status" value="1"/>
</dbReference>